<feature type="domain" description="Translation initiation factor IF2/IF5" evidence="5">
    <location>
        <begin position="101"/>
        <end position="212"/>
    </location>
</feature>
<accession>A0A0H5R5J4</accession>
<dbReference type="AlphaFoldDB" id="A0A0H5R5J4"/>
<dbReference type="GO" id="GO:0003729">
    <property type="term" value="F:mRNA binding"/>
    <property type="evidence" value="ECO:0007669"/>
    <property type="project" value="TreeGrafter"/>
</dbReference>
<dbReference type="GO" id="GO:0031369">
    <property type="term" value="F:translation initiation factor binding"/>
    <property type="evidence" value="ECO:0007669"/>
    <property type="project" value="TreeGrafter"/>
</dbReference>
<dbReference type="SUPFAM" id="SSF75689">
    <property type="entry name" value="Zinc-binding domain of translation initiation factor 2 beta"/>
    <property type="match status" value="1"/>
</dbReference>
<dbReference type="PANTHER" id="PTHR23001:SF3">
    <property type="entry name" value="EUKARYOTIC TRANSLATION INITIATION FACTOR 2 SUBUNIT 2"/>
    <property type="match status" value="1"/>
</dbReference>
<dbReference type="SUPFAM" id="SSF100966">
    <property type="entry name" value="Translation initiation factor 2 beta, aIF2beta, N-terminal domain"/>
    <property type="match status" value="1"/>
</dbReference>
<evidence type="ECO:0000256" key="4">
    <source>
        <dbReference type="SAM" id="MobiDB-lite"/>
    </source>
</evidence>
<dbReference type="GO" id="GO:0005850">
    <property type="term" value="C:eukaryotic translation initiation factor 2 complex"/>
    <property type="evidence" value="ECO:0007669"/>
    <property type="project" value="TreeGrafter"/>
</dbReference>
<evidence type="ECO:0000256" key="3">
    <source>
        <dbReference type="ARBA" id="ARBA00022917"/>
    </source>
</evidence>
<dbReference type="EMBL" id="HACM01008605">
    <property type="protein sequence ID" value="CRZ09047.1"/>
    <property type="molecule type" value="Transcribed_RNA"/>
</dbReference>
<dbReference type="InterPro" id="IPR016190">
    <property type="entry name" value="Transl_init_fac_IF2/IF5_Zn-bd"/>
</dbReference>
<protein>
    <recommendedName>
        <fullName evidence="5">Translation initiation factor IF2/IF5 domain-containing protein</fullName>
    </recommendedName>
</protein>
<evidence type="ECO:0000256" key="1">
    <source>
        <dbReference type="ARBA" id="ARBA00010397"/>
    </source>
</evidence>
<keyword evidence="3" id="KW-0648">Protein biosynthesis</keyword>
<dbReference type="FunFam" id="3.30.30.170:FF:000001">
    <property type="entry name" value="Eukaryotic translation initiation factor 2 subunit"/>
    <property type="match status" value="1"/>
</dbReference>
<feature type="compositionally biased region" description="Basic and acidic residues" evidence="4">
    <location>
        <begin position="1"/>
        <end position="11"/>
    </location>
</feature>
<evidence type="ECO:0000313" key="6">
    <source>
        <dbReference type="EMBL" id="CRZ09047.1"/>
    </source>
</evidence>
<feature type="region of interest" description="Disordered" evidence="4">
    <location>
        <begin position="44"/>
        <end position="69"/>
    </location>
</feature>
<dbReference type="InterPro" id="IPR002735">
    <property type="entry name" value="Transl_init_fac_IF2/IF5_dom"/>
</dbReference>
<feature type="region of interest" description="Disordered" evidence="4">
    <location>
        <begin position="1"/>
        <end position="21"/>
    </location>
</feature>
<dbReference type="Pfam" id="PF01873">
    <property type="entry name" value="eIF-5_eIF-2B"/>
    <property type="match status" value="1"/>
</dbReference>
<sequence length="235" mass="26966">MMMEDRGHVSSDGEDIANVGRPQSELVDDLLADDLELFDLSLKKKKKKKKKKDDLSEVSTSVATSTGERTWDGSDRDYGYIEMLDRIFRLLREKNPNLSERKRHSMPPPQMVRIGSRKTMWANISQMCDTLNRNMEHMISFFIAELGTEGSVDGNQRLVIKGRYLPKQIESLLKKYIKEYVECSMCKNPETTLSRDSLTRLYFIKCEMCGSSRSVAPIKSGFHATLRADRRAAKK</sequence>
<dbReference type="Gene3D" id="3.30.30.170">
    <property type="match status" value="1"/>
</dbReference>
<dbReference type="GO" id="GO:0003743">
    <property type="term" value="F:translation initiation factor activity"/>
    <property type="evidence" value="ECO:0007669"/>
    <property type="project" value="UniProtKB-KW"/>
</dbReference>
<keyword evidence="2" id="KW-0396">Initiation factor</keyword>
<dbReference type="InterPro" id="IPR016189">
    <property type="entry name" value="Transl_init_fac_IF2/IF5_N"/>
</dbReference>
<proteinExistence type="inferred from homology"/>
<dbReference type="PANTHER" id="PTHR23001">
    <property type="entry name" value="EUKARYOTIC TRANSLATION INITIATION FACTOR"/>
    <property type="match status" value="1"/>
</dbReference>
<evidence type="ECO:0000259" key="5">
    <source>
        <dbReference type="SMART" id="SM00653"/>
    </source>
</evidence>
<name>A0A0H5R5J4_9EUKA</name>
<dbReference type="GO" id="GO:0001731">
    <property type="term" value="P:formation of translation preinitiation complex"/>
    <property type="evidence" value="ECO:0007669"/>
    <property type="project" value="TreeGrafter"/>
</dbReference>
<evidence type="ECO:0000256" key="2">
    <source>
        <dbReference type="ARBA" id="ARBA00022540"/>
    </source>
</evidence>
<feature type="compositionally biased region" description="Polar residues" evidence="4">
    <location>
        <begin position="57"/>
        <end position="68"/>
    </location>
</feature>
<reference evidence="6" key="1">
    <citation type="submission" date="2015-04" db="EMBL/GenBank/DDBJ databases">
        <title>The genome sequence of the plant pathogenic Rhizarian Plasmodiophora brassicae reveals insights in its biotrophic life cycle and the origin of chitin synthesis.</title>
        <authorList>
            <person name="Schwelm A."/>
            <person name="Fogelqvist J."/>
            <person name="Knaust A."/>
            <person name="Julke S."/>
            <person name="Lilja T."/>
            <person name="Dhandapani V."/>
            <person name="Bonilla-Rosso G."/>
            <person name="Karlsson M."/>
            <person name="Shevchenko A."/>
            <person name="Choi S.R."/>
            <person name="Kim H.G."/>
            <person name="Park J.Y."/>
            <person name="Lim Y.P."/>
            <person name="Ludwig-Muller J."/>
            <person name="Dixelius C."/>
        </authorList>
    </citation>
    <scope>NUCLEOTIDE SEQUENCE</scope>
    <source>
        <tissue evidence="6">Potato root galls</tissue>
    </source>
</reference>
<organism evidence="6">
    <name type="scientific">Spongospora subterranea</name>
    <dbReference type="NCBI Taxonomy" id="70186"/>
    <lineage>
        <taxon>Eukaryota</taxon>
        <taxon>Sar</taxon>
        <taxon>Rhizaria</taxon>
        <taxon>Endomyxa</taxon>
        <taxon>Phytomyxea</taxon>
        <taxon>Plasmodiophorida</taxon>
        <taxon>Plasmodiophoridae</taxon>
        <taxon>Spongospora</taxon>
    </lineage>
</organism>
<dbReference type="InterPro" id="IPR045196">
    <property type="entry name" value="IF2/IF5"/>
</dbReference>
<dbReference type="SMART" id="SM00653">
    <property type="entry name" value="eIF2B_5"/>
    <property type="match status" value="1"/>
</dbReference>
<comment type="similarity">
    <text evidence="1">Belongs to the eIF-2-beta/eIF-5 family.</text>
</comment>